<feature type="region of interest" description="Disordered" evidence="6">
    <location>
        <begin position="129"/>
        <end position="190"/>
    </location>
</feature>
<protein>
    <recommendedName>
        <fullName evidence="5">Translational regulator CsrA</fullName>
    </recommendedName>
</protein>
<keyword evidence="4 5" id="KW-0694">RNA-binding</keyword>
<dbReference type="FunFam" id="2.60.40.4380:FF:000002">
    <property type="entry name" value="Translational regulator CsrA"/>
    <property type="match status" value="1"/>
</dbReference>
<dbReference type="GO" id="GO:1902208">
    <property type="term" value="P:regulation of bacterial-type flagellum assembly"/>
    <property type="evidence" value="ECO:0007669"/>
    <property type="project" value="UniProtKB-UniRule"/>
</dbReference>
<keyword evidence="8" id="KW-1185">Reference proteome</keyword>
<evidence type="ECO:0000313" key="8">
    <source>
        <dbReference type="Proteomes" id="UP000011885"/>
    </source>
</evidence>
<comment type="similarity">
    <text evidence="5">Belongs to the CsrA/RsmA family.</text>
</comment>
<evidence type="ECO:0000313" key="7">
    <source>
        <dbReference type="EMBL" id="EMI55657.1"/>
    </source>
</evidence>
<evidence type="ECO:0000256" key="6">
    <source>
        <dbReference type="SAM" id="MobiDB-lite"/>
    </source>
</evidence>
<reference evidence="7 8" key="1">
    <citation type="journal article" date="2013" name="Mar. Genomics">
        <title>Expression of sulfatases in Rhodopirellula baltica and the diversity of sulfatases in the genus Rhodopirellula.</title>
        <authorList>
            <person name="Wegner C.E."/>
            <person name="Richter-Heitmann T."/>
            <person name="Klindworth A."/>
            <person name="Klockow C."/>
            <person name="Richter M."/>
            <person name="Achstetter T."/>
            <person name="Glockner F.O."/>
            <person name="Harder J."/>
        </authorList>
    </citation>
    <scope>NUCLEOTIDE SEQUENCE [LARGE SCALE GENOMIC DNA]</scope>
    <source>
        <strain evidence="7 8">SM41</strain>
    </source>
</reference>
<keyword evidence="3 5" id="KW-0810">Translation regulation</keyword>
<keyword evidence="1 5" id="KW-0963">Cytoplasm</keyword>
<feature type="region of interest" description="Disordered" evidence="6">
    <location>
        <begin position="49"/>
        <end position="109"/>
    </location>
</feature>
<dbReference type="GO" id="GO:0048027">
    <property type="term" value="F:mRNA 5'-UTR binding"/>
    <property type="evidence" value="ECO:0007669"/>
    <property type="project" value="UniProtKB-UniRule"/>
</dbReference>
<dbReference type="InterPro" id="IPR036107">
    <property type="entry name" value="CsrA_sf"/>
</dbReference>
<dbReference type="Gene3D" id="2.60.40.4380">
    <property type="entry name" value="Translational regulator CsrA"/>
    <property type="match status" value="1"/>
</dbReference>
<sequence>MLVLSRKLKEQIKIGDDITITVVKLRNNQIRLGIEAPRDVRVMRAELDKETPETTTKNEASADAETVAKPEAAPTNRVRNFLDSAPTSSAAPQPTEPNTEQPNSSSRGIRNEVVDGLMSADEMIAAGKEIDDETSDGGNQPCLGGDDSPRSSIQLFSGTIDRDGTLRENAPSEIRSSRDRAPLASFFTAP</sequence>
<dbReference type="HAMAP" id="MF_00167">
    <property type="entry name" value="CsrA"/>
    <property type="match status" value="1"/>
</dbReference>
<evidence type="ECO:0000256" key="5">
    <source>
        <dbReference type="HAMAP-Rule" id="MF_00167"/>
    </source>
</evidence>
<dbReference type="OrthoDB" id="289081at2"/>
<evidence type="ECO:0000256" key="3">
    <source>
        <dbReference type="ARBA" id="ARBA00022845"/>
    </source>
</evidence>
<organism evidence="7 8">
    <name type="scientific">Rhodopirellula sallentina SM41</name>
    <dbReference type="NCBI Taxonomy" id="1263870"/>
    <lineage>
        <taxon>Bacteria</taxon>
        <taxon>Pseudomonadati</taxon>
        <taxon>Planctomycetota</taxon>
        <taxon>Planctomycetia</taxon>
        <taxon>Pirellulales</taxon>
        <taxon>Pirellulaceae</taxon>
        <taxon>Rhodopirellula</taxon>
    </lineage>
</organism>
<dbReference type="AlphaFoldDB" id="M5U2H0"/>
<comment type="function">
    <text evidence="5">A translational regulator that binds mRNA to regulate translation initiation and/or mRNA stability. Usually binds in the 5'-UTR at or near the Shine-Dalgarno sequence preventing ribosome-binding, thus repressing translation. Its main target seems to be the major flagellin gene, while its function is anatagonized by FliW.</text>
</comment>
<evidence type="ECO:0000256" key="4">
    <source>
        <dbReference type="ARBA" id="ARBA00022884"/>
    </source>
</evidence>
<dbReference type="PANTHER" id="PTHR34984:SF1">
    <property type="entry name" value="CARBON STORAGE REGULATOR"/>
    <property type="match status" value="1"/>
</dbReference>
<dbReference type="GO" id="GO:0045947">
    <property type="term" value="P:negative regulation of translational initiation"/>
    <property type="evidence" value="ECO:0007669"/>
    <property type="project" value="UniProtKB-UniRule"/>
</dbReference>
<dbReference type="GO" id="GO:0044781">
    <property type="term" value="P:bacterial-type flagellum organization"/>
    <property type="evidence" value="ECO:0007669"/>
    <property type="project" value="UniProtKB-KW"/>
</dbReference>
<dbReference type="GO" id="GO:0005829">
    <property type="term" value="C:cytosol"/>
    <property type="evidence" value="ECO:0007669"/>
    <property type="project" value="TreeGrafter"/>
</dbReference>
<evidence type="ECO:0000256" key="1">
    <source>
        <dbReference type="ARBA" id="ARBA00022490"/>
    </source>
</evidence>
<dbReference type="GO" id="GO:0006109">
    <property type="term" value="P:regulation of carbohydrate metabolic process"/>
    <property type="evidence" value="ECO:0007669"/>
    <property type="project" value="InterPro"/>
</dbReference>
<dbReference type="PANTHER" id="PTHR34984">
    <property type="entry name" value="CARBON STORAGE REGULATOR"/>
    <property type="match status" value="1"/>
</dbReference>
<dbReference type="Proteomes" id="UP000011885">
    <property type="component" value="Unassembled WGS sequence"/>
</dbReference>
<proteinExistence type="inferred from homology"/>
<name>M5U2H0_9BACT</name>
<dbReference type="GO" id="GO:0006402">
    <property type="term" value="P:mRNA catabolic process"/>
    <property type="evidence" value="ECO:0007669"/>
    <property type="project" value="InterPro"/>
</dbReference>
<evidence type="ECO:0000256" key="2">
    <source>
        <dbReference type="ARBA" id="ARBA00022491"/>
    </source>
</evidence>
<keyword evidence="2 5" id="KW-0678">Repressor</keyword>
<dbReference type="Pfam" id="PF02599">
    <property type="entry name" value="CsrA"/>
    <property type="match status" value="1"/>
</dbReference>
<comment type="caution">
    <text evidence="7">The sequence shown here is derived from an EMBL/GenBank/DDBJ whole genome shotgun (WGS) entry which is preliminary data.</text>
</comment>
<dbReference type="SUPFAM" id="SSF117130">
    <property type="entry name" value="CsrA-like"/>
    <property type="match status" value="1"/>
</dbReference>
<accession>M5U2H0</accession>
<comment type="subunit">
    <text evidence="5">Homodimer; the beta-strands of each monomer intercalate to form a hydrophobic core, while the alpha-helices form wings that extend away from the core.</text>
</comment>
<dbReference type="RefSeq" id="WP_008679435.1">
    <property type="nucleotide sequence ID" value="NZ_ANOH01000206.1"/>
</dbReference>
<dbReference type="PATRIC" id="fig|1263870.3.peg.3127"/>
<dbReference type="EMBL" id="ANOH01000206">
    <property type="protein sequence ID" value="EMI55657.1"/>
    <property type="molecule type" value="Genomic_DNA"/>
</dbReference>
<comment type="subcellular location">
    <subcellularLocation>
        <location evidence="5">Cytoplasm</location>
    </subcellularLocation>
</comment>
<gene>
    <name evidence="5" type="primary">csrA</name>
    <name evidence="7" type="ORF">RSSM_02942</name>
</gene>
<dbReference type="InterPro" id="IPR003751">
    <property type="entry name" value="CsrA"/>
</dbReference>
<keyword evidence="5" id="KW-1005">Bacterial flagellum biogenesis</keyword>
<feature type="compositionally biased region" description="Polar residues" evidence="6">
    <location>
        <begin position="85"/>
        <end position="108"/>
    </location>
</feature>